<dbReference type="EMBL" id="BK015876">
    <property type="protein sequence ID" value="DAD71134.1"/>
    <property type="molecule type" value="Genomic_DNA"/>
</dbReference>
<name>A0A8S5LMF8_9CAUD</name>
<organism evidence="1">
    <name type="scientific">Podoviridae sp. ctiuS14</name>
    <dbReference type="NCBI Taxonomy" id="2827620"/>
    <lineage>
        <taxon>Viruses</taxon>
        <taxon>Duplodnaviria</taxon>
        <taxon>Heunggongvirae</taxon>
        <taxon>Uroviricota</taxon>
        <taxon>Caudoviricetes</taxon>
    </lineage>
</organism>
<sequence>MKAVLLRHQQKSFPTPRSLYNKHSFSRYVFAFGA</sequence>
<protein>
    <submittedName>
        <fullName evidence="1">Uncharacterized protein</fullName>
    </submittedName>
</protein>
<evidence type="ECO:0000313" key="1">
    <source>
        <dbReference type="EMBL" id="DAD71134.1"/>
    </source>
</evidence>
<accession>A0A8S5LMF8</accession>
<reference evidence="1" key="1">
    <citation type="journal article" date="2021" name="Proc. Natl. Acad. Sci. U.S.A.">
        <title>A Catalog of Tens of Thousands of Viruses from Human Metagenomes Reveals Hidden Associations with Chronic Diseases.</title>
        <authorList>
            <person name="Tisza M.J."/>
            <person name="Buck C.B."/>
        </authorList>
    </citation>
    <scope>NUCLEOTIDE SEQUENCE</scope>
    <source>
        <strain evidence="1">CtiuS14</strain>
    </source>
</reference>
<proteinExistence type="predicted"/>